<dbReference type="InterPro" id="IPR011989">
    <property type="entry name" value="ARM-like"/>
</dbReference>
<dbReference type="SUPFAM" id="SSF48371">
    <property type="entry name" value="ARM repeat"/>
    <property type="match status" value="1"/>
</dbReference>
<dbReference type="HOGENOM" id="CLU_023887_0_0_1"/>
<dbReference type="Gene3D" id="1.25.10.10">
    <property type="entry name" value="Leucine-rich Repeat Variant"/>
    <property type="match status" value="1"/>
</dbReference>
<dbReference type="Gene3D" id="2.30.29.30">
    <property type="entry name" value="Pleckstrin-homology domain (PH domain)/Phosphotyrosine-binding domain (PTB)"/>
    <property type="match status" value="1"/>
</dbReference>
<dbReference type="InterPro" id="IPR011993">
    <property type="entry name" value="PH-like_dom_sf"/>
</dbReference>
<dbReference type="Proteomes" id="UP000016666">
    <property type="component" value="Unassembled WGS sequence"/>
</dbReference>
<protein>
    <submittedName>
        <fullName evidence="6">Engulfment and cell motility 3</fullName>
    </submittedName>
</protein>
<feature type="domain" description="ELMO" evidence="5">
    <location>
        <begin position="280"/>
        <end position="436"/>
    </location>
</feature>
<evidence type="ECO:0000256" key="2">
    <source>
        <dbReference type="ARBA" id="ARBA00022907"/>
    </source>
</evidence>
<dbReference type="PROSITE" id="PS51335">
    <property type="entry name" value="ELMO"/>
    <property type="match status" value="1"/>
</dbReference>
<dbReference type="Pfam" id="PF04727">
    <property type="entry name" value="ELMO_CED12"/>
    <property type="match status" value="1"/>
</dbReference>
<dbReference type="InterPro" id="IPR024574">
    <property type="entry name" value="ELMO_ARM"/>
</dbReference>
<evidence type="ECO:0000259" key="5">
    <source>
        <dbReference type="PROSITE" id="PS51335"/>
    </source>
</evidence>
<dbReference type="GO" id="GO:0017124">
    <property type="term" value="F:SH3 domain binding"/>
    <property type="evidence" value="ECO:0007669"/>
    <property type="project" value="UniProtKB-KW"/>
</dbReference>
<evidence type="ECO:0000256" key="3">
    <source>
        <dbReference type="ARBA" id="ARBA00023036"/>
    </source>
</evidence>
<dbReference type="PANTHER" id="PTHR12771:SF16">
    <property type="entry name" value="ENGULFMENT AND CELL MOTILITY PROTEIN 3"/>
    <property type="match status" value="1"/>
</dbReference>
<dbReference type="GO" id="GO:0048870">
    <property type="term" value="P:cell motility"/>
    <property type="evidence" value="ECO:0007669"/>
    <property type="project" value="TreeGrafter"/>
</dbReference>
<keyword evidence="2" id="KW-0581">Phagocytosis</keyword>
<organism evidence="6 7">
    <name type="scientific">Anas platyrhynchos platyrhynchos</name>
    <name type="common">Northern mallard</name>
    <dbReference type="NCBI Taxonomy" id="8840"/>
    <lineage>
        <taxon>Eukaryota</taxon>
        <taxon>Metazoa</taxon>
        <taxon>Chordata</taxon>
        <taxon>Craniata</taxon>
        <taxon>Vertebrata</taxon>
        <taxon>Euteleostomi</taxon>
        <taxon>Archelosauria</taxon>
        <taxon>Archosauria</taxon>
        <taxon>Dinosauria</taxon>
        <taxon>Saurischia</taxon>
        <taxon>Theropoda</taxon>
        <taxon>Coelurosauria</taxon>
        <taxon>Aves</taxon>
        <taxon>Neognathae</taxon>
        <taxon>Galloanserae</taxon>
        <taxon>Anseriformes</taxon>
        <taxon>Anatidae</taxon>
        <taxon>Anatinae</taxon>
        <taxon>Anas</taxon>
    </lineage>
</organism>
<evidence type="ECO:0000256" key="4">
    <source>
        <dbReference type="ARBA" id="ARBA00024863"/>
    </source>
</evidence>
<dbReference type="InterPro" id="IPR006816">
    <property type="entry name" value="ELMO_dom"/>
</dbReference>
<dbReference type="FunFam" id="2.30.29.30:FF:000053">
    <property type="entry name" value="Engulfment and cell motility protein 1"/>
    <property type="match status" value="1"/>
</dbReference>
<sequence length="675" mass="77602">MPPPKDVVKIAIQMVGAIPQLIELQQTKPLASVLKDVCDAWSLPNAEHYALQYADGRQTYITESNRGEIKNGSILRLTTSPDQEAERLYNGIRSNNVDVKTDSLKKLASLSQDVTFAQEFINRNGLKLIFCIVEEGNDSGEILAHTLKAFMELMEHDFVSWETLSAAFIKKIVSYVNMNAMDASVQQLSLSILENMVPSSRLLFDLVKKEVTVDRLLTHLQVTNAQLQLKAMALLIALLLAATDSERRDMMEYLREKNIRQFIHKNIIHSPEPLGDEMAHYLYVLQSVSLNLYDRRMRTSMDPYSQNNSNPAEDLRRAPPGLLALDNMLYFSRHTPNAYSRFVLENSSREDKHECPFARSSIQLTLILCEILHIGEPCSETAQAFYPMFFGQDHFFEELFCICIQLVNKTWKEMRATQEDFDKVLQVVREQITRTLSLKPTSLELFKTRVNALNYSEILKLRQTERLHQEETLAVPVLELRERLKPELLELIRQQRLLRLCEGTLFRKISSRRRQDKLWYCRLSPNHKVLHYGDVEEGVQSPPIESLTEKIPVADMKALLVGKECPHTKEKSSGKQNKDVLELAFSIVYDVEEYCLNFVAPTRYEFCLWTDGLNVLLGKEMTSERMQTDLDVLLSMELKLRLLDIENISIPDTPPPVPKPPSNLNFCYDFSHAEQ</sequence>
<reference evidence="6" key="3">
    <citation type="submission" date="2025-09" db="UniProtKB">
        <authorList>
            <consortium name="Ensembl"/>
        </authorList>
    </citation>
    <scope>IDENTIFICATION</scope>
</reference>
<dbReference type="GO" id="GO:0007015">
    <property type="term" value="P:actin filament organization"/>
    <property type="evidence" value="ECO:0007669"/>
    <property type="project" value="TreeGrafter"/>
</dbReference>
<dbReference type="InterPro" id="IPR016024">
    <property type="entry name" value="ARM-type_fold"/>
</dbReference>
<evidence type="ECO:0000313" key="7">
    <source>
        <dbReference type="Proteomes" id="UP000016666"/>
    </source>
</evidence>
<keyword evidence="1" id="KW-0053">Apoptosis</keyword>
<dbReference type="AlphaFoldDB" id="U3IE12"/>
<name>U3IE12_ANAPP</name>
<keyword evidence="7" id="KW-1185">Reference proteome</keyword>
<dbReference type="InterPro" id="IPR050868">
    <property type="entry name" value="ELMO_domain-containing"/>
</dbReference>
<dbReference type="GO" id="GO:0006915">
    <property type="term" value="P:apoptotic process"/>
    <property type="evidence" value="ECO:0007669"/>
    <property type="project" value="UniProtKB-KW"/>
</dbReference>
<comment type="function">
    <text evidence="4">Involved in cytoskeletal rearrangements required for phagocytosis of apoptotic cells and cell motility. Acts in association with DOCK1 and CRK. Was initially proposed to be required in complex with DOCK1 to activate Rac Rho small GTPases. May enhance the guanine nucleotide exchange factor (GEF) activity of DOCK1.</text>
</comment>
<gene>
    <name evidence="6" type="primary">ELMO3</name>
</gene>
<reference evidence="7" key="1">
    <citation type="submission" date="2017-10" db="EMBL/GenBank/DDBJ databases">
        <title>A new Pekin duck reference genome.</title>
        <authorList>
            <person name="Hou Z.-C."/>
            <person name="Zhou Z.-K."/>
            <person name="Zhu F."/>
            <person name="Hou S.-S."/>
        </authorList>
    </citation>
    <scope>NUCLEOTIDE SEQUENCE [LARGE SCALE GENOMIC DNA]</scope>
</reference>
<evidence type="ECO:0000313" key="6">
    <source>
        <dbReference type="Ensembl" id="ENSAPLP00000005484.2"/>
    </source>
</evidence>
<dbReference type="PANTHER" id="PTHR12771">
    <property type="entry name" value="ENGULFMENT AND CELL MOTILITY"/>
    <property type="match status" value="1"/>
</dbReference>
<dbReference type="Ensembl" id="ENSAPLT00000006115.2">
    <property type="protein sequence ID" value="ENSAPLP00000005484.2"/>
    <property type="gene ID" value="ENSAPLG00000005842.2"/>
</dbReference>
<keyword evidence="3" id="KW-0729">SH3-binding</keyword>
<evidence type="ECO:0000256" key="1">
    <source>
        <dbReference type="ARBA" id="ARBA00022703"/>
    </source>
</evidence>
<accession>U3IE12</accession>
<dbReference type="Pfam" id="PF11841">
    <property type="entry name" value="ELMO_ARM"/>
    <property type="match status" value="1"/>
</dbReference>
<dbReference type="InterPro" id="IPR001849">
    <property type="entry name" value="PH_domain"/>
</dbReference>
<proteinExistence type="predicted"/>
<dbReference type="SUPFAM" id="SSF50729">
    <property type="entry name" value="PH domain-like"/>
    <property type="match status" value="1"/>
</dbReference>
<dbReference type="Pfam" id="PF16457">
    <property type="entry name" value="PH_12"/>
    <property type="match status" value="1"/>
</dbReference>
<dbReference type="Gene3D" id="6.10.250.810">
    <property type="match status" value="1"/>
</dbReference>
<dbReference type="GeneTree" id="ENSGT00940000159455"/>
<reference evidence="6" key="2">
    <citation type="submission" date="2025-08" db="UniProtKB">
        <authorList>
            <consortium name="Ensembl"/>
        </authorList>
    </citation>
    <scope>IDENTIFICATION</scope>
</reference>
<dbReference type="GO" id="GO:0006909">
    <property type="term" value="P:phagocytosis"/>
    <property type="evidence" value="ECO:0007669"/>
    <property type="project" value="UniProtKB-KW"/>
</dbReference>
<dbReference type="CDD" id="cd13359">
    <property type="entry name" value="PH_ELMO1_CED-12"/>
    <property type="match status" value="1"/>
</dbReference>